<reference evidence="1 2" key="1">
    <citation type="submission" date="2021-10" db="EMBL/GenBank/DDBJ databases">
        <authorList>
            <person name="Chen M."/>
        </authorList>
    </citation>
    <scope>NUCLEOTIDE SEQUENCE [LARGE SCALE GENOMIC DNA]</scope>
    <source>
        <strain evidence="1 2">H3-26</strain>
    </source>
</reference>
<sequence length="235" mass="27363">MTPSEIADFLKTIGFTTAILIGTFAYLCKVLIEKWIGNDVANYKASLDRDHEYFKVALLKENEVFQRDLKSIAEHQIEEYKSSLEKERIRLQISYGGIFEKQANAIIELYRLTTEFEETINGALYEGSVEKNSSAEAIFNEKRDRLYSFLTKNRILIPEKIDGMLHDLQRKTYISVNNYRNADKYINRSYVNQDILSSMISRQEKAHDDLEKVKVIREELIIQIRKLIGTFGSNE</sequence>
<proteinExistence type="predicted"/>
<evidence type="ECO:0000313" key="1">
    <source>
        <dbReference type="EMBL" id="MCB5195918.1"/>
    </source>
</evidence>
<gene>
    <name evidence="1" type="ORF">LG219_06390</name>
</gene>
<dbReference type="RefSeq" id="WP_226763704.1">
    <property type="nucleotide sequence ID" value="NZ_JAJAWG010000003.1"/>
</dbReference>
<accession>A0ABS8BJL9</accession>
<organism evidence="1 2">
    <name type="scientific">Deefgea salmonis</name>
    <dbReference type="NCBI Taxonomy" id="2875502"/>
    <lineage>
        <taxon>Bacteria</taxon>
        <taxon>Pseudomonadati</taxon>
        <taxon>Pseudomonadota</taxon>
        <taxon>Betaproteobacteria</taxon>
        <taxon>Neisseriales</taxon>
        <taxon>Chitinibacteraceae</taxon>
        <taxon>Deefgea</taxon>
    </lineage>
</organism>
<protein>
    <submittedName>
        <fullName evidence="1">Uncharacterized protein</fullName>
    </submittedName>
</protein>
<keyword evidence="2" id="KW-1185">Reference proteome</keyword>
<comment type="caution">
    <text evidence="1">The sequence shown here is derived from an EMBL/GenBank/DDBJ whole genome shotgun (WGS) entry which is preliminary data.</text>
</comment>
<dbReference type="EMBL" id="JAJAWG010000003">
    <property type="protein sequence ID" value="MCB5195918.1"/>
    <property type="molecule type" value="Genomic_DNA"/>
</dbReference>
<dbReference type="Proteomes" id="UP001198034">
    <property type="component" value="Unassembled WGS sequence"/>
</dbReference>
<evidence type="ECO:0000313" key="2">
    <source>
        <dbReference type="Proteomes" id="UP001198034"/>
    </source>
</evidence>
<name>A0ABS8BJL9_9NEIS</name>